<sequence>MAQEKMELDLELPTGTDGVGLRRSNSAPLIHGLSDNSQIFQADMLRTRRNSTTFLNRHNLLPPSSPLRIPSSRIHQIKQEEGMDMLNRETVHEREIQTAMQISQTWEEILTLNDDGEKTSSPRRVDFIPVSPSPSPTRGIGKQCYSPSLQTFVASNGMPPSPIPSPTRRFATRRSQSPINCIRPSVLGPIKRKGDMENEDQPKRFFQGTSSSLLSPEAPSIPDMCLPSDALDGNGSSAGSSCNSPAKVSTTTDSPVSPSDSVSPFVPVDELSSK</sequence>
<dbReference type="PANTHER" id="PTHR22227:SF3">
    <property type="entry name" value="PABIR FAMILY MEMBER 1"/>
    <property type="match status" value="1"/>
</dbReference>
<dbReference type="AlphaFoldDB" id="F7BW30"/>
<dbReference type="GeneID" id="100014136"/>
<keyword evidence="4" id="KW-1185">Reference proteome</keyword>
<name>F7BW30_MONDO</name>
<reference evidence="3" key="3">
    <citation type="submission" date="2025-09" db="UniProtKB">
        <authorList>
            <consortium name="Ensembl"/>
        </authorList>
    </citation>
    <scope>IDENTIFICATION</scope>
</reference>
<evidence type="ECO:0000313" key="3">
    <source>
        <dbReference type="Ensembl" id="ENSMODP00000018970.3"/>
    </source>
</evidence>
<evidence type="ECO:0000256" key="1">
    <source>
        <dbReference type="ARBA" id="ARBA00006725"/>
    </source>
</evidence>
<feature type="compositionally biased region" description="Basic and acidic residues" evidence="2">
    <location>
        <begin position="192"/>
        <end position="203"/>
    </location>
</feature>
<dbReference type="OrthoDB" id="10036177at2759"/>
<dbReference type="CTD" id="159091"/>
<dbReference type="PANTHER" id="PTHR22227">
    <property type="entry name" value="FAMILY WITH SEQUENCE SIMILARITY 122B ISOFORM X1"/>
    <property type="match status" value="1"/>
</dbReference>
<dbReference type="RefSeq" id="XP_001364309.1">
    <property type="nucleotide sequence ID" value="XM_001364272.5"/>
</dbReference>
<dbReference type="KEGG" id="mdo:100014136"/>
<evidence type="ECO:0000256" key="2">
    <source>
        <dbReference type="SAM" id="MobiDB-lite"/>
    </source>
</evidence>
<organism evidence="3 4">
    <name type="scientific">Monodelphis domestica</name>
    <name type="common">Gray short-tailed opossum</name>
    <dbReference type="NCBI Taxonomy" id="13616"/>
    <lineage>
        <taxon>Eukaryota</taxon>
        <taxon>Metazoa</taxon>
        <taxon>Chordata</taxon>
        <taxon>Craniata</taxon>
        <taxon>Vertebrata</taxon>
        <taxon>Euteleostomi</taxon>
        <taxon>Mammalia</taxon>
        <taxon>Metatheria</taxon>
        <taxon>Didelphimorphia</taxon>
        <taxon>Didelphidae</taxon>
        <taxon>Monodelphis</taxon>
    </lineage>
</organism>
<dbReference type="Bgee" id="ENSMODG00000015185">
    <property type="expression patterns" value="Expressed in spinal cord and 18 other cell types or tissues"/>
</dbReference>
<dbReference type="OMA" id="ISHHTDS"/>
<dbReference type="eggNOG" id="ENOG502QTCH">
    <property type="taxonomic scope" value="Eukaryota"/>
</dbReference>
<reference evidence="3 4" key="1">
    <citation type="journal article" date="2007" name="Nature">
        <title>Genome of the marsupial Monodelphis domestica reveals innovation in non-coding sequences.</title>
        <authorList>
            <person name="Mikkelsen T.S."/>
            <person name="Wakefield M.J."/>
            <person name="Aken B."/>
            <person name="Amemiya C.T."/>
            <person name="Chang J.L."/>
            <person name="Duke S."/>
            <person name="Garber M."/>
            <person name="Gentles A.J."/>
            <person name="Goodstadt L."/>
            <person name="Heger A."/>
            <person name="Jurka J."/>
            <person name="Kamal M."/>
            <person name="Mauceli E."/>
            <person name="Searle S.M."/>
            <person name="Sharpe T."/>
            <person name="Baker M.L."/>
            <person name="Batzer M.A."/>
            <person name="Benos P.V."/>
            <person name="Belov K."/>
            <person name="Clamp M."/>
            <person name="Cook A."/>
            <person name="Cuff J."/>
            <person name="Das R."/>
            <person name="Davidow L."/>
            <person name="Deakin J.E."/>
            <person name="Fazzari M.J."/>
            <person name="Glass J.L."/>
            <person name="Grabherr M."/>
            <person name="Greally J.M."/>
            <person name="Gu W."/>
            <person name="Hore T.A."/>
            <person name="Huttley G.A."/>
            <person name="Kleber M."/>
            <person name="Jirtle R.L."/>
            <person name="Koina E."/>
            <person name="Lee J.T."/>
            <person name="Mahony S."/>
            <person name="Marra M.A."/>
            <person name="Miller R.D."/>
            <person name="Nicholls R.D."/>
            <person name="Oda M."/>
            <person name="Papenfuss A.T."/>
            <person name="Parra Z.E."/>
            <person name="Pollock D.D."/>
            <person name="Ray D.A."/>
            <person name="Schein J.E."/>
            <person name="Speed T.P."/>
            <person name="Thompson K."/>
            <person name="VandeBerg J.L."/>
            <person name="Wade C.M."/>
            <person name="Walker J.A."/>
            <person name="Waters P.D."/>
            <person name="Webber C."/>
            <person name="Weidman J.R."/>
            <person name="Xie X."/>
            <person name="Zody M.C."/>
            <person name="Baldwin J."/>
            <person name="Abdouelleil A."/>
            <person name="Abdulkadir J."/>
            <person name="Abebe A."/>
            <person name="Abera B."/>
            <person name="Abreu J."/>
            <person name="Acer S.C."/>
            <person name="Aftuck L."/>
            <person name="Alexander A."/>
            <person name="An P."/>
            <person name="Anderson E."/>
            <person name="Anderson S."/>
            <person name="Arachi H."/>
            <person name="Azer M."/>
            <person name="Bachantsang P."/>
            <person name="Barry A."/>
            <person name="Bayul T."/>
            <person name="Berlin A."/>
            <person name="Bessette D."/>
            <person name="Bloom T."/>
            <person name="Bloom T."/>
            <person name="Boguslavskiy L."/>
            <person name="Bonnet C."/>
            <person name="Boukhgalter B."/>
            <person name="Bourzgui I."/>
            <person name="Brown A."/>
            <person name="Cahill P."/>
            <person name="Channer S."/>
            <person name="Cheshatsang Y."/>
            <person name="Chuda L."/>
            <person name="Citroen M."/>
            <person name="Collymore A."/>
            <person name="Cooke P."/>
            <person name="Costello M."/>
            <person name="D'Aco K."/>
            <person name="Daza R."/>
            <person name="De Haan G."/>
            <person name="DeGray S."/>
            <person name="DeMaso C."/>
            <person name="Dhargay N."/>
            <person name="Dooley K."/>
            <person name="Dooley E."/>
            <person name="Doricent M."/>
            <person name="Dorje P."/>
            <person name="Dorjee K."/>
            <person name="Dupes A."/>
            <person name="Elong R."/>
            <person name="Falk J."/>
            <person name="Farina A."/>
            <person name="Faro S."/>
            <person name="Ferguson D."/>
            <person name="Fisher S."/>
            <person name="Foley C.D."/>
            <person name="Franke A."/>
            <person name="Friedrich D."/>
            <person name="Gadbois L."/>
            <person name="Gearin G."/>
            <person name="Gearin C.R."/>
            <person name="Giannoukos G."/>
            <person name="Goode T."/>
            <person name="Graham J."/>
            <person name="Grandbois E."/>
            <person name="Grewal S."/>
            <person name="Gyaltsen K."/>
            <person name="Hafez N."/>
            <person name="Hagos B."/>
            <person name="Hall J."/>
            <person name="Henson C."/>
            <person name="Hollinger A."/>
            <person name="Honan T."/>
            <person name="Huard M.D."/>
            <person name="Hughes L."/>
            <person name="Hurhula B."/>
            <person name="Husby M.E."/>
            <person name="Kamat A."/>
            <person name="Kanga B."/>
            <person name="Kashin S."/>
            <person name="Khazanovich D."/>
            <person name="Kisner P."/>
            <person name="Lance K."/>
            <person name="Lara M."/>
            <person name="Lee W."/>
            <person name="Lennon N."/>
            <person name="Letendre F."/>
            <person name="LeVine R."/>
            <person name="Lipovsky A."/>
            <person name="Liu X."/>
            <person name="Liu J."/>
            <person name="Liu S."/>
            <person name="Lokyitsang T."/>
            <person name="Lokyitsang Y."/>
            <person name="Lubonja R."/>
            <person name="Lui A."/>
            <person name="MacDonald P."/>
            <person name="Magnisalis V."/>
            <person name="Maru K."/>
            <person name="Matthews C."/>
            <person name="McCusker W."/>
            <person name="McDonough S."/>
            <person name="Mehta T."/>
            <person name="Meldrim J."/>
            <person name="Meneus L."/>
            <person name="Mihai O."/>
            <person name="Mihalev A."/>
            <person name="Mihova T."/>
            <person name="Mittelman R."/>
            <person name="Mlenga V."/>
            <person name="Montmayeur A."/>
            <person name="Mulrain L."/>
            <person name="Navidi A."/>
            <person name="Naylor J."/>
            <person name="Negash T."/>
            <person name="Nguyen T."/>
            <person name="Nguyen N."/>
            <person name="Nicol R."/>
            <person name="Norbu C."/>
            <person name="Norbu N."/>
            <person name="Novod N."/>
            <person name="O'Neill B."/>
            <person name="Osman S."/>
            <person name="Markiewicz E."/>
            <person name="Oyono O.L."/>
            <person name="Patti C."/>
            <person name="Phunkhang P."/>
            <person name="Pierre F."/>
            <person name="Priest M."/>
            <person name="Raghuraman S."/>
            <person name="Rege F."/>
            <person name="Reyes R."/>
            <person name="Rise C."/>
            <person name="Rogov P."/>
            <person name="Ross K."/>
            <person name="Ryan E."/>
            <person name="Settipalli S."/>
            <person name="Shea T."/>
            <person name="Sherpa N."/>
            <person name="Shi L."/>
            <person name="Shih D."/>
            <person name="Sparrow T."/>
            <person name="Spaulding J."/>
            <person name="Stalker J."/>
            <person name="Stange-Thomann N."/>
            <person name="Stavropoulos S."/>
            <person name="Stone C."/>
            <person name="Strader C."/>
            <person name="Tesfaye S."/>
            <person name="Thomson T."/>
            <person name="Thoulutsang Y."/>
            <person name="Thoulutsang D."/>
            <person name="Topham K."/>
            <person name="Topping I."/>
            <person name="Tsamla T."/>
            <person name="Vassiliev H."/>
            <person name="Vo A."/>
            <person name="Wangchuk T."/>
            <person name="Wangdi T."/>
            <person name="Weiand M."/>
            <person name="Wilkinson J."/>
            <person name="Wilson A."/>
            <person name="Yadav S."/>
            <person name="Young G."/>
            <person name="Yu Q."/>
            <person name="Zembek L."/>
            <person name="Zhong D."/>
            <person name="Zimmer A."/>
            <person name="Zwirko Z."/>
            <person name="Jaffe D.B."/>
            <person name="Alvarez P."/>
            <person name="Brockman W."/>
            <person name="Butler J."/>
            <person name="Chin C."/>
            <person name="Gnerre S."/>
            <person name="MacCallum I."/>
            <person name="Graves J.A."/>
            <person name="Ponting C.P."/>
            <person name="Breen M."/>
            <person name="Samollow P.B."/>
            <person name="Lander E.S."/>
            <person name="Lindblad-Toh K."/>
        </authorList>
    </citation>
    <scope>NUCLEOTIDE SEQUENCE [LARGE SCALE GENOMIC DNA]</scope>
</reference>
<dbReference type="GO" id="GO:0004865">
    <property type="term" value="F:protein serine/threonine phosphatase inhibitor activity"/>
    <property type="evidence" value="ECO:0007669"/>
    <property type="project" value="InterPro"/>
</dbReference>
<accession>F7BW30</accession>
<comment type="similarity">
    <text evidence="1">Belongs to the FAM122 family.</text>
</comment>
<dbReference type="InParanoid" id="F7BW30"/>
<dbReference type="HOGENOM" id="CLU_083344_0_0_1"/>
<feature type="region of interest" description="Disordered" evidence="2">
    <location>
        <begin position="115"/>
        <end position="141"/>
    </location>
</feature>
<feature type="compositionally biased region" description="Basic and acidic residues" evidence="2">
    <location>
        <begin position="115"/>
        <end position="126"/>
    </location>
</feature>
<evidence type="ECO:0000313" key="4">
    <source>
        <dbReference type="Proteomes" id="UP000002280"/>
    </source>
</evidence>
<dbReference type="FunCoup" id="F7BW30">
    <property type="interactions" value="3125"/>
</dbReference>
<feature type="region of interest" description="Disordered" evidence="2">
    <location>
        <begin position="181"/>
        <end position="274"/>
    </location>
</feature>
<feature type="compositionally biased region" description="Low complexity" evidence="2">
    <location>
        <begin position="233"/>
        <end position="274"/>
    </location>
</feature>
<dbReference type="Proteomes" id="UP000002280">
    <property type="component" value="Chromosome X"/>
</dbReference>
<proteinExistence type="inferred from homology"/>
<feature type="region of interest" description="Disordered" evidence="2">
    <location>
        <begin position="155"/>
        <end position="174"/>
    </location>
</feature>
<dbReference type="GeneTree" id="ENSGT00390000015476"/>
<gene>
    <name evidence="3" type="primary">PABIR3</name>
</gene>
<dbReference type="InterPro" id="IPR026716">
    <property type="entry name" value="PBIR1/2/3"/>
</dbReference>
<reference evidence="3" key="2">
    <citation type="submission" date="2025-08" db="UniProtKB">
        <authorList>
            <consortium name="Ensembl"/>
        </authorList>
    </citation>
    <scope>IDENTIFICATION</scope>
</reference>
<dbReference type="Ensembl" id="ENSMODT00000019312.4">
    <property type="protein sequence ID" value="ENSMODP00000018970.3"/>
    <property type="gene ID" value="ENSMODG00000015185.4"/>
</dbReference>
<protein>
    <submittedName>
        <fullName evidence="3">Protein FAM122A</fullName>
    </submittedName>
</protein>